<gene>
    <name evidence="4" type="ORF">CC84DRAFT_1089552</name>
</gene>
<reference evidence="4 5" key="1">
    <citation type="submission" date="2016-05" db="EMBL/GenBank/DDBJ databases">
        <title>Comparative analysis of secretome profiles of manganese(II)-oxidizing ascomycete fungi.</title>
        <authorList>
            <consortium name="DOE Joint Genome Institute"/>
            <person name="Zeiner C.A."/>
            <person name="Purvine S.O."/>
            <person name="Zink E.M."/>
            <person name="Wu S."/>
            <person name="Pasa-Tolic L."/>
            <person name="Chaput D.L."/>
            <person name="Haridas S."/>
            <person name="Grigoriev I.V."/>
            <person name="Santelli C.M."/>
            <person name="Hansel C.M."/>
        </authorList>
    </citation>
    <scope>NUCLEOTIDE SEQUENCE [LARGE SCALE GENOMIC DNA]</scope>
    <source>
        <strain evidence="4 5">AP3s5-JAC2a</strain>
    </source>
</reference>
<accession>A0A177CJY1</accession>
<keyword evidence="2" id="KW-0812">Transmembrane</keyword>
<evidence type="ECO:0000259" key="3">
    <source>
        <dbReference type="Pfam" id="PF20237"/>
    </source>
</evidence>
<dbReference type="RefSeq" id="XP_018037543.1">
    <property type="nucleotide sequence ID" value="XM_018174313.1"/>
</dbReference>
<feature type="transmembrane region" description="Helical" evidence="2">
    <location>
        <begin position="244"/>
        <end position="265"/>
    </location>
</feature>
<feature type="transmembrane region" description="Helical" evidence="2">
    <location>
        <begin position="271"/>
        <end position="291"/>
    </location>
</feature>
<organism evidence="4 5">
    <name type="scientific">Paraphaeosphaeria sporulosa</name>
    <dbReference type="NCBI Taxonomy" id="1460663"/>
    <lineage>
        <taxon>Eukaryota</taxon>
        <taxon>Fungi</taxon>
        <taxon>Dikarya</taxon>
        <taxon>Ascomycota</taxon>
        <taxon>Pezizomycotina</taxon>
        <taxon>Dothideomycetes</taxon>
        <taxon>Pleosporomycetidae</taxon>
        <taxon>Pleosporales</taxon>
        <taxon>Massarineae</taxon>
        <taxon>Didymosphaeriaceae</taxon>
        <taxon>Paraphaeosphaeria</taxon>
    </lineage>
</organism>
<dbReference type="PANTHER" id="PTHR34502:SF5">
    <property type="entry name" value="DUF6594 DOMAIN-CONTAINING PROTEIN"/>
    <property type="match status" value="1"/>
</dbReference>
<keyword evidence="2" id="KW-0472">Membrane</keyword>
<protein>
    <recommendedName>
        <fullName evidence="3">DUF6594 domain-containing protein</fullName>
    </recommendedName>
</protein>
<dbReference type="InParanoid" id="A0A177CJY1"/>
<dbReference type="AlphaFoldDB" id="A0A177CJY1"/>
<dbReference type="GeneID" id="28757799"/>
<evidence type="ECO:0000313" key="5">
    <source>
        <dbReference type="Proteomes" id="UP000077069"/>
    </source>
</evidence>
<feature type="region of interest" description="Disordered" evidence="1">
    <location>
        <begin position="1"/>
        <end position="21"/>
    </location>
</feature>
<proteinExistence type="predicted"/>
<name>A0A177CJY1_9PLEO</name>
<dbReference type="OrthoDB" id="5342093at2759"/>
<dbReference type="Pfam" id="PF20237">
    <property type="entry name" value="DUF6594"/>
    <property type="match status" value="1"/>
</dbReference>
<dbReference type="InterPro" id="IPR046529">
    <property type="entry name" value="DUF6594"/>
</dbReference>
<feature type="compositionally biased region" description="Polar residues" evidence="1">
    <location>
        <begin position="1"/>
        <end position="14"/>
    </location>
</feature>
<dbReference type="Proteomes" id="UP000077069">
    <property type="component" value="Unassembled WGS sequence"/>
</dbReference>
<feature type="domain" description="DUF6594" evidence="3">
    <location>
        <begin position="22"/>
        <end position="305"/>
    </location>
</feature>
<dbReference type="PANTHER" id="PTHR34502">
    <property type="entry name" value="DUF6594 DOMAIN-CONTAINING PROTEIN-RELATED"/>
    <property type="match status" value="1"/>
</dbReference>
<dbReference type="STRING" id="1460663.A0A177CJY1"/>
<keyword evidence="2" id="KW-1133">Transmembrane helix</keyword>
<evidence type="ECO:0000313" key="4">
    <source>
        <dbReference type="EMBL" id="OAG07178.1"/>
    </source>
</evidence>
<sequence length="305" mass="34503">MTPVATTSRNSNNASHEKPKGYPMLAAQIEQRPEMAIFRRFGALNAENLLYLQAELVLLEDELRKQQAEDHSSSIEYKAKYALNWFHLRNSRSNGDSKQLDLVHTIRETLWQYSEYCNLRTTAGLLLIYRIDEALIQQSRVLSYPEPDRYDLEYMQRFLHSKAHMDLCLLGPDAAIWGSLSKPDSHSPDLASLCPRKKEDPFSNWVVDNAITKLVRCGCSCFLRSSRADMRGIIGYEDIKVMQITYWMTSVIASLLPIGSIVILYKVQSTAARLGIIAAFNVLVSLCLSAFTNAKRAEVFAITAA</sequence>
<evidence type="ECO:0000256" key="2">
    <source>
        <dbReference type="SAM" id="Phobius"/>
    </source>
</evidence>
<keyword evidence="5" id="KW-1185">Reference proteome</keyword>
<evidence type="ECO:0000256" key="1">
    <source>
        <dbReference type="SAM" id="MobiDB-lite"/>
    </source>
</evidence>
<dbReference type="EMBL" id="KV441551">
    <property type="protein sequence ID" value="OAG07178.1"/>
    <property type="molecule type" value="Genomic_DNA"/>
</dbReference>